<evidence type="ECO:0000256" key="2">
    <source>
        <dbReference type="ARBA" id="ARBA00022603"/>
    </source>
</evidence>
<keyword evidence="4" id="KW-0812">Transmembrane</keyword>
<dbReference type="GO" id="GO:0032259">
    <property type="term" value="P:methylation"/>
    <property type="evidence" value="ECO:0007669"/>
    <property type="project" value="UniProtKB-KW"/>
</dbReference>
<evidence type="ECO:0000256" key="3">
    <source>
        <dbReference type="ARBA" id="ARBA00022679"/>
    </source>
</evidence>
<dbReference type="InterPro" id="IPR007213">
    <property type="entry name" value="Ppm1/Ppm2/Tcmp"/>
</dbReference>
<evidence type="ECO:0000259" key="13">
    <source>
        <dbReference type="PROSITE" id="PS51296"/>
    </source>
</evidence>
<comment type="caution">
    <text evidence="14">The sequence shown here is derived from an EMBL/GenBank/DDBJ whole genome shotgun (WGS) entry which is preliminary data.</text>
</comment>
<comment type="subcellular location">
    <subcellularLocation>
        <location evidence="1">Membrane</location>
    </subcellularLocation>
</comment>
<dbReference type="PROSITE" id="PS00570">
    <property type="entry name" value="RING_HYDROXYL_ALPHA"/>
    <property type="match status" value="1"/>
</dbReference>
<dbReference type="Gene3D" id="3.40.50.150">
    <property type="entry name" value="Vaccinia Virus protein VP39"/>
    <property type="match status" value="1"/>
</dbReference>
<keyword evidence="10" id="KW-0411">Iron-sulfur</keyword>
<dbReference type="GO" id="GO:0005737">
    <property type="term" value="C:cytoplasm"/>
    <property type="evidence" value="ECO:0007669"/>
    <property type="project" value="TreeGrafter"/>
</dbReference>
<keyword evidence="7" id="KW-1133">Transmembrane helix</keyword>
<dbReference type="Pfam" id="PF04072">
    <property type="entry name" value="LCM"/>
    <property type="match status" value="1"/>
</dbReference>
<dbReference type="GO" id="GO:0008168">
    <property type="term" value="F:methyltransferase activity"/>
    <property type="evidence" value="ECO:0007669"/>
    <property type="project" value="UniProtKB-KW"/>
</dbReference>
<evidence type="ECO:0000256" key="8">
    <source>
        <dbReference type="ARBA" id="ARBA00023002"/>
    </source>
</evidence>
<dbReference type="InterPro" id="IPR029063">
    <property type="entry name" value="SAM-dependent_MTases_sf"/>
</dbReference>
<dbReference type="GO" id="GO:0005506">
    <property type="term" value="F:iron ion binding"/>
    <property type="evidence" value="ECO:0007669"/>
    <property type="project" value="InterPro"/>
</dbReference>
<dbReference type="GO" id="GO:0016491">
    <property type="term" value="F:oxidoreductase activity"/>
    <property type="evidence" value="ECO:0007669"/>
    <property type="project" value="UniProtKB-KW"/>
</dbReference>
<dbReference type="GO" id="GO:0051537">
    <property type="term" value="F:2 iron, 2 sulfur cluster binding"/>
    <property type="evidence" value="ECO:0007669"/>
    <property type="project" value="UniProtKB-KW"/>
</dbReference>
<evidence type="ECO:0000313" key="14">
    <source>
        <dbReference type="EMBL" id="KAJ8598145.1"/>
    </source>
</evidence>
<dbReference type="SUPFAM" id="SSF50022">
    <property type="entry name" value="ISP domain"/>
    <property type="match status" value="1"/>
</dbReference>
<dbReference type="SUPFAM" id="SSF55961">
    <property type="entry name" value="Bet v1-like"/>
    <property type="match status" value="1"/>
</dbReference>
<evidence type="ECO:0000256" key="6">
    <source>
        <dbReference type="ARBA" id="ARBA00022723"/>
    </source>
</evidence>
<dbReference type="PANTHER" id="PTHR21266">
    <property type="entry name" value="IRON-SULFUR DOMAIN CONTAINING PROTEIN"/>
    <property type="match status" value="1"/>
</dbReference>
<dbReference type="InterPro" id="IPR017941">
    <property type="entry name" value="Rieske_2Fe-2S"/>
</dbReference>
<dbReference type="Proteomes" id="UP001230188">
    <property type="component" value="Unassembled WGS sequence"/>
</dbReference>
<evidence type="ECO:0000256" key="1">
    <source>
        <dbReference type="ARBA" id="ARBA00004370"/>
    </source>
</evidence>
<sequence length="768" mass="84546">MRWVLVVGSGLSLAPLSKGPQLPRRQVRCSSVVEAVDVVDFETTTTESVSKSRQGWVGVLADRVFSSVFGVLHFGDDSGVEEASKNLRVLWARALLDASGEISDPIAKTLLPPMTRGVVGWGCWQPFVKFAEFVTTRTRFIDARVEAFLEANPGGSVVVLGAGFDTRSERYAGRFIEVDEPRVVAGKQRLLEKRLGGASAEFLPCDLDDERFRDTLREKQLEDKPVLFVVEAVLFYVRDVGRVIDTITEYPRASLALVDSLKPSLASPFEHDARRFFAKRRDWKLVDYASRWGGAVHFVYAVGPEVESSPAATTTTAAAAPAVGKGVSYFPITSRGASAAFRSQSFDNVWYAVGFSWQIGEEGGDNEDGSVPFATRLWGEPLVLFRDAEGKLVCLADKCPHRAAPLSMGRVRDGAISCFYHGWAFGTDGHRVDGLPACAATSYPVEEREGVVYAWRGPAPADPSLLPERVAKVGMTETYHVDTVLDYKVAYEYIVENNLDSLHLFHLHDGSIPPIASLGMTRTNAQKLSTVAFRDDVGVGHVGRLRGAARPNKLIRFDAPNVVRHGGVSGFHESFDICPISPKRTRVFLRQYLPKGPILTSLLSIPGFEPALKALVNNWNYHIALEDYSVMVGQATTIDDRGAKRLERLGPGDDLIARFYAWRDEALTKGDPYFHNWAGGDGVPPPGPKADEDEDASAAYFGLRETFHANTPVTFYPPANPTKYLPLWNAHTFILTLLGQQPYAHTSPPFEKRKPPRSPSIIEPLPVK</sequence>
<feature type="domain" description="Rieske" evidence="13">
    <location>
        <begin position="350"/>
        <end position="454"/>
    </location>
</feature>
<evidence type="ECO:0000256" key="5">
    <source>
        <dbReference type="ARBA" id="ARBA00022714"/>
    </source>
</evidence>
<keyword evidence="9" id="KW-0408">Iron</keyword>
<name>A0AAD7U4K2_9STRA</name>
<keyword evidence="5" id="KW-0001">2Fe-2S</keyword>
<evidence type="ECO:0000256" key="11">
    <source>
        <dbReference type="ARBA" id="ARBA00023136"/>
    </source>
</evidence>
<dbReference type="AlphaFoldDB" id="A0AAD7U4K2"/>
<evidence type="ECO:0000256" key="7">
    <source>
        <dbReference type="ARBA" id="ARBA00022989"/>
    </source>
</evidence>
<evidence type="ECO:0000256" key="10">
    <source>
        <dbReference type="ARBA" id="ARBA00023014"/>
    </source>
</evidence>
<dbReference type="Pfam" id="PF00355">
    <property type="entry name" value="Rieske"/>
    <property type="match status" value="1"/>
</dbReference>
<dbReference type="InterPro" id="IPR050584">
    <property type="entry name" value="Cholesterol_7-desaturase"/>
</dbReference>
<dbReference type="PANTHER" id="PTHR21266:SF32">
    <property type="entry name" value="CHOLESTEROL 7-DESATURASE NVD"/>
    <property type="match status" value="1"/>
</dbReference>
<evidence type="ECO:0000313" key="15">
    <source>
        <dbReference type="Proteomes" id="UP001230188"/>
    </source>
</evidence>
<dbReference type="Gene3D" id="3.90.380.10">
    <property type="entry name" value="Naphthalene 1,2-dioxygenase Alpha Subunit, Chain A, domain 1"/>
    <property type="match status" value="1"/>
</dbReference>
<keyword evidence="3" id="KW-0808">Transferase</keyword>
<dbReference type="InterPro" id="IPR015881">
    <property type="entry name" value="ARHD_Rieske_2Fe_2S"/>
</dbReference>
<feature type="region of interest" description="Disordered" evidence="12">
    <location>
        <begin position="745"/>
        <end position="768"/>
    </location>
</feature>
<organism evidence="14 15">
    <name type="scientific">Chrysophaeum taylorii</name>
    <dbReference type="NCBI Taxonomy" id="2483200"/>
    <lineage>
        <taxon>Eukaryota</taxon>
        <taxon>Sar</taxon>
        <taxon>Stramenopiles</taxon>
        <taxon>Ochrophyta</taxon>
        <taxon>Pelagophyceae</taxon>
        <taxon>Pelagomonadales</taxon>
        <taxon>Pelagomonadaceae</taxon>
        <taxon>Chrysophaeum</taxon>
    </lineage>
</organism>
<dbReference type="InterPro" id="IPR036922">
    <property type="entry name" value="Rieske_2Fe-2S_sf"/>
</dbReference>
<dbReference type="SUPFAM" id="SSF53335">
    <property type="entry name" value="S-adenosyl-L-methionine-dependent methyltransferases"/>
    <property type="match status" value="1"/>
</dbReference>
<evidence type="ECO:0000256" key="9">
    <source>
        <dbReference type="ARBA" id="ARBA00023004"/>
    </source>
</evidence>
<keyword evidence="11" id="KW-0472">Membrane</keyword>
<reference evidence="14" key="1">
    <citation type="submission" date="2023-01" db="EMBL/GenBank/DDBJ databases">
        <title>Metagenome sequencing of chrysophaentin producing Chrysophaeum taylorii.</title>
        <authorList>
            <person name="Davison J."/>
            <person name="Bewley C."/>
        </authorList>
    </citation>
    <scope>NUCLEOTIDE SEQUENCE</scope>
    <source>
        <strain evidence="14">NIES-1699</strain>
    </source>
</reference>
<dbReference type="GO" id="GO:0016020">
    <property type="term" value="C:membrane"/>
    <property type="evidence" value="ECO:0007669"/>
    <property type="project" value="UniProtKB-SubCell"/>
</dbReference>
<protein>
    <recommendedName>
        <fullName evidence="13">Rieske domain-containing protein</fullName>
    </recommendedName>
</protein>
<proteinExistence type="predicted"/>
<keyword evidence="6" id="KW-0479">Metal-binding</keyword>
<dbReference type="EMBL" id="JAQMWT010000686">
    <property type="protein sequence ID" value="KAJ8598145.1"/>
    <property type="molecule type" value="Genomic_DNA"/>
</dbReference>
<keyword evidence="15" id="KW-1185">Reference proteome</keyword>
<keyword evidence="8" id="KW-0560">Oxidoreductase</keyword>
<gene>
    <name evidence="14" type="ORF">CTAYLR_007416</name>
</gene>
<keyword evidence="2" id="KW-0489">Methyltransferase</keyword>
<evidence type="ECO:0000256" key="12">
    <source>
        <dbReference type="SAM" id="MobiDB-lite"/>
    </source>
</evidence>
<evidence type="ECO:0000256" key="4">
    <source>
        <dbReference type="ARBA" id="ARBA00022692"/>
    </source>
</evidence>
<accession>A0AAD7U4K2</accession>
<dbReference type="Gene3D" id="2.102.10.10">
    <property type="entry name" value="Rieske [2Fe-2S] iron-sulphur domain"/>
    <property type="match status" value="1"/>
</dbReference>
<dbReference type="PROSITE" id="PS51296">
    <property type="entry name" value="RIESKE"/>
    <property type="match status" value="1"/>
</dbReference>